<feature type="transmembrane region" description="Helical" evidence="5">
    <location>
        <begin position="145"/>
        <end position="165"/>
    </location>
</feature>
<proteinExistence type="predicted"/>
<dbReference type="AlphaFoldDB" id="A0A069QLP2"/>
<gene>
    <name evidence="7" type="ORF">HMPREF1991_03183</name>
</gene>
<evidence type="ECO:0000259" key="6">
    <source>
        <dbReference type="Pfam" id="PF00924"/>
    </source>
</evidence>
<evidence type="ECO:0000313" key="8">
    <source>
        <dbReference type="Proteomes" id="UP000027442"/>
    </source>
</evidence>
<dbReference type="GO" id="GO:0005886">
    <property type="term" value="C:plasma membrane"/>
    <property type="evidence" value="ECO:0007669"/>
    <property type="project" value="TreeGrafter"/>
</dbReference>
<dbReference type="InterPro" id="IPR010920">
    <property type="entry name" value="LSM_dom_sf"/>
</dbReference>
<keyword evidence="4 5" id="KW-0472">Membrane</keyword>
<reference evidence="7 8" key="1">
    <citation type="submission" date="2013-08" db="EMBL/GenBank/DDBJ databases">
        <authorList>
            <person name="Weinstock G."/>
            <person name="Sodergren E."/>
            <person name="Wylie T."/>
            <person name="Fulton L."/>
            <person name="Fulton R."/>
            <person name="Fronick C."/>
            <person name="O'Laughlin M."/>
            <person name="Godfrey J."/>
            <person name="Miner T."/>
            <person name="Herter B."/>
            <person name="Appelbaum E."/>
            <person name="Cordes M."/>
            <person name="Lek S."/>
            <person name="Wollam A."/>
            <person name="Pepin K.H."/>
            <person name="Palsikar V.B."/>
            <person name="Mitreva M."/>
            <person name="Wilson R.K."/>
        </authorList>
    </citation>
    <scope>NUCLEOTIDE SEQUENCE [LARGE SCALE GENOMIC DNA]</scope>
    <source>
        <strain evidence="7 8">ATCC 15930</strain>
    </source>
</reference>
<feature type="transmembrane region" description="Helical" evidence="5">
    <location>
        <begin position="80"/>
        <end position="100"/>
    </location>
</feature>
<evidence type="ECO:0000256" key="5">
    <source>
        <dbReference type="SAM" id="Phobius"/>
    </source>
</evidence>
<accession>A0A069QLP2</accession>
<dbReference type="Gene3D" id="2.30.30.60">
    <property type="match status" value="1"/>
</dbReference>
<dbReference type="Pfam" id="PF00924">
    <property type="entry name" value="MS_channel_2nd"/>
    <property type="match status" value="1"/>
</dbReference>
<dbReference type="PATRIC" id="fig|1122985.7.peg.3299"/>
<dbReference type="InterPro" id="IPR030192">
    <property type="entry name" value="YbdG"/>
</dbReference>
<dbReference type="eggNOG" id="COG0668">
    <property type="taxonomic scope" value="Bacteria"/>
</dbReference>
<dbReference type="PANTHER" id="PTHR30414:SF0">
    <property type="entry name" value="MINICONDUCTANCE MECHANOSENSITIVE CHANNEL YBDG"/>
    <property type="match status" value="1"/>
</dbReference>
<keyword evidence="8" id="KW-1185">Reference proteome</keyword>
<keyword evidence="3 5" id="KW-1133">Transmembrane helix</keyword>
<name>A0A069QLP2_HOYLO</name>
<dbReference type="PANTHER" id="PTHR30414">
    <property type="entry name" value="MINICONDUCTANCE MECHANOSENSITIVE CHANNEL YBDG"/>
    <property type="match status" value="1"/>
</dbReference>
<dbReference type="HOGENOM" id="CLU_045354_1_0_10"/>
<comment type="subcellular location">
    <subcellularLocation>
        <location evidence="1">Membrane</location>
    </subcellularLocation>
</comment>
<sequence length="388" mass="43679">MESIKNYVEQFIRLTGISGNAVPIVRHVLLVLVTILLAWAAGALCRKILIPVVHRITSKTKGNWDETLFNDNVLKTASRIVPAIVVSWLLPMVFFQYAIVHTALEKLTAIYIVVMSVKLFIALINSLTQLKLSSSPAVRQYIRTFCGVLKVIVIFITVIVVVAILFNKNPMSLIAGLGATSAILMLVFKDTIEGLVAGIRLTSNDMVRKGDWITVPSTPADGVVEDISLTTVKVRNFDDTTVTVPPLALVSGSFQNWRSMQKGAGRRVKRLLYIDFRSVKLADETLKNSLLSDKLITEEQMQGQQVNIALFRLFIEQYLNNRTEVNEKQTLMVRQMEATPSGLPIEFYFFIKNSPDIHYEHTLADIMEHIYAYTHAFGLTIYQQYPEQ</sequence>
<evidence type="ECO:0000256" key="1">
    <source>
        <dbReference type="ARBA" id="ARBA00004370"/>
    </source>
</evidence>
<feature type="transmembrane region" description="Helical" evidence="5">
    <location>
        <begin position="106"/>
        <end position="124"/>
    </location>
</feature>
<dbReference type="GO" id="GO:0008381">
    <property type="term" value="F:mechanosensitive monoatomic ion channel activity"/>
    <property type="evidence" value="ECO:0007669"/>
    <property type="project" value="InterPro"/>
</dbReference>
<dbReference type="EMBL" id="JNGW01000140">
    <property type="protein sequence ID" value="KDR50741.1"/>
    <property type="molecule type" value="Genomic_DNA"/>
</dbReference>
<protein>
    <submittedName>
        <fullName evidence="7">Transporter, small conductance mechanosensitive ion channel MscS family protein</fullName>
    </submittedName>
</protein>
<dbReference type="InterPro" id="IPR006685">
    <property type="entry name" value="MscS_channel_2nd"/>
</dbReference>
<dbReference type="InterPro" id="IPR023408">
    <property type="entry name" value="MscS_beta-dom_sf"/>
</dbReference>
<evidence type="ECO:0000313" key="7">
    <source>
        <dbReference type="EMBL" id="KDR50741.1"/>
    </source>
</evidence>
<evidence type="ECO:0000256" key="3">
    <source>
        <dbReference type="ARBA" id="ARBA00022989"/>
    </source>
</evidence>
<dbReference type="RefSeq" id="WP_018967552.1">
    <property type="nucleotide sequence ID" value="NZ_KB899215.1"/>
</dbReference>
<feature type="domain" description="Mechanosensitive ion channel MscS" evidence="6">
    <location>
        <begin position="190"/>
        <end position="258"/>
    </location>
</feature>
<feature type="transmembrane region" description="Helical" evidence="5">
    <location>
        <begin position="24"/>
        <end position="45"/>
    </location>
</feature>
<dbReference type="Proteomes" id="UP000027442">
    <property type="component" value="Unassembled WGS sequence"/>
</dbReference>
<organism evidence="7 8">
    <name type="scientific">Hoylesella loescheii DSM 19665 = JCM 12249 = ATCC 15930</name>
    <dbReference type="NCBI Taxonomy" id="1122985"/>
    <lineage>
        <taxon>Bacteria</taxon>
        <taxon>Pseudomonadati</taxon>
        <taxon>Bacteroidota</taxon>
        <taxon>Bacteroidia</taxon>
        <taxon>Bacteroidales</taxon>
        <taxon>Prevotellaceae</taxon>
        <taxon>Hoylesella</taxon>
    </lineage>
</organism>
<evidence type="ECO:0000256" key="2">
    <source>
        <dbReference type="ARBA" id="ARBA00022692"/>
    </source>
</evidence>
<dbReference type="SUPFAM" id="SSF50182">
    <property type="entry name" value="Sm-like ribonucleoproteins"/>
    <property type="match status" value="1"/>
</dbReference>
<feature type="transmembrane region" description="Helical" evidence="5">
    <location>
        <begin position="171"/>
        <end position="188"/>
    </location>
</feature>
<keyword evidence="2 5" id="KW-0812">Transmembrane</keyword>
<comment type="caution">
    <text evidence="7">The sequence shown here is derived from an EMBL/GenBank/DDBJ whole genome shotgun (WGS) entry which is preliminary data.</text>
</comment>
<dbReference type="GO" id="GO:0071470">
    <property type="term" value="P:cellular response to osmotic stress"/>
    <property type="evidence" value="ECO:0007669"/>
    <property type="project" value="InterPro"/>
</dbReference>
<evidence type="ECO:0000256" key="4">
    <source>
        <dbReference type="ARBA" id="ARBA00023136"/>
    </source>
</evidence>